<keyword evidence="2 3" id="KW-0808">Transferase</keyword>
<evidence type="ECO:0000313" key="4">
    <source>
        <dbReference type="Proteomes" id="UP000319432"/>
    </source>
</evidence>
<evidence type="ECO:0000313" key="3">
    <source>
        <dbReference type="EMBL" id="QDX95201.1"/>
    </source>
</evidence>
<evidence type="ECO:0000256" key="2">
    <source>
        <dbReference type="ARBA" id="ARBA00022679"/>
    </source>
</evidence>
<dbReference type="SUPFAM" id="SSF53335">
    <property type="entry name" value="S-adenosyl-L-methionine-dependent methyltransferases"/>
    <property type="match status" value="1"/>
</dbReference>
<dbReference type="PANTHER" id="PTHR12049:SF7">
    <property type="entry name" value="PROTEIN ARGININE METHYLTRANSFERASE NDUFAF7, MITOCHONDRIAL"/>
    <property type="match status" value="1"/>
</dbReference>
<dbReference type="InterPro" id="IPR029063">
    <property type="entry name" value="SAM-dependent_MTases_sf"/>
</dbReference>
<reference evidence="3 4" key="1">
    <citation type="submission" date="2018-11" db="EMBL/GenBank/DDBJ databases">
        <title>Phylogenetic determinants of toxin gene distribution in genomes of Brevibacillus laterosporus.</title>
        <authorList>
            <person name="Glare T.R."/>
            <person name="Durrant A."/>
            <person name="Berry C."/>
            <person name="Palma L."/>
            <person name="Ormskirk M."/>
            <person name="Cox M.O."/>
        </authorList>
    </citation>
    <scope>NUCLEOTIDE SEQUENCE [LARGE SCALE GENOMIC DNA]</scope>
    <source>
        <strain evidence="3 4">1821L</strain>
    </source>
</reference>
<proteinExistence type="predicted"/>
<dbReference type="OrthoDB" id="9794208at2"/>
<sequence length="408" mass="46933">MTFELRRYLCQEMKNQKKKMIRFVEFMAICLYHQELGYYMKQKNKVGKNGDFYTSSQVGNIFGETLSDSILLFFRQNEMIDPVLMEVGGGTGRLMQQVLTRIREVDAELYARLRVIMVEISPYHVCLQQESLHSFLLPKVWYDSVEEAARNERFEGVIFSNEYFDAFPVHLLEKRQGEWHEIGIGFDPKVIPDTEERFTATAILSTSTTEASKTLQLAHVDESQDIVFQEWNMPEISPEVVAIIPGLPIELPDGMRIEVQSGIAEVMNAFSSMLERGRVISIDYGDIAEDLYHPSRRKGTLSCYYQHQMNENYLERVGEQDITAHVNFSRLMECGDAVGLVTKSFTRQDQFLLANGILEKAQAHQDTDPFTSVAMKRNRAIQQLLLPSGLGGLFRVLIQEKTQRKKRK</sequence>
<protein>
    <submittedName>
        <fullName evidence="3">SAM-dependent methyltransferase</fullName>
    </submittedName>
</protein>
<dbReference type="GO" id="GO:0032259">
    <property type="term" value="P:methylation"/>
    <property type="evidence" value="ECO:0007669"/>
    <property type="project" value="UniProtKB-KW"/>
</dbReference>
<dbReference type="InterPro" id="IPR003788">
    <property type="entry name" value="NDUFAF7"/>
</dbReference>
<dbReference type="EMBL" id="CP033464">
    <property type="protein sequence ID" value="QDX95201.1"/>
    <property type="molecule type" value="Genomic_DNA"/>
</dbReference>
<dbReference type="PANTHER" id="PTHR12049">
    <property type="entry name" value="PROTEIN ARGININE METHYLTRANSFERASE NDUFAF7, MITOCHONDRIAL"/>
    <property type="match status" value="1"/>
</dbReference>
<dbReference type="Gene3D" id="3.40.50.12710">
    <property type="match status" value="1"/>
</dbReference>
<accession>A0A518VDX9</accession>
<dbReference type="GO" id="GO:0035243">
    <property type="term" value="F:protein-arginine omega-N symmetric methyltransferase activity"/>
    <property type="evidence" value="ECO:0007669"/>
    <property type="project" value="TreeGrafter"/>
</dbReference>
<organism evidence="3 4">
    <name type="scientific">Brevibacillus laterosporus</name>
    <name type="common">Bacillus laterosporus</name>
    <dbReference type="NCBI Taxonomy" id="1465"/>
    <lineage>
        <taxon>Bacteria</taxon>
        <taxon>Bacillati</taxon>
        <taxon>Bacillota</taxon>
        <taxon>Bacilli</taxon>
        <taxon>Bacillales</taxon>
        <taxon>Paenibacillaceae</taxon>
        <taxon>Brevibacillus</taxon>
    </lineage>
</organism>
<dbReference type="AlphaFoldDB" id="A0A518VDX9"/>
<dbReference type="Proteomes" id="UP000319432">
    <property type="component" value="Chromosome"/>
</dbReference>
<dbReference type="Pfam" id="PF02636">
    <property type="entry name" value="Methyltransf_28"/>
    <property type="match status" value="1"/>
</dbReference>
<keyword evidence="1 3" id="KW-0489">Methyltransferase</keyword>
<keyword evidence="4" id="KW-1185">Reference proteome</keyword>
<dbReference type="InterPro" id="IPR038375">
    <property type="entry name" value="NDUFAF7_sf"/>
</dbReference>
<name>A0A518VDX9_BRELA</name>
<evidence type="ECO:0000256" key="1">
    <source>
        <dbReference type="ARBA" id="ARBA00022603"/>
    </source>
</evidence>
<gene>
    <name evidence="3" type="ORF">EEL30_24640</name>
</gene>